<name>A0ABR8KH22_9NOSO</name>
<evidence type="ECO:0000313" key="1">
    <source>
        <dbReference type="EMBL" id="MBD2737377.1"/>
    </source>
</evidence>
<keyword evidence="2" id="KW-1185">Reference proteome</keyword>
<gene>
    <name evidence="1" type="ORF">H6H03_26410</name>
</gene>
<comment type="caution">
    <text evidence="1">The sequence shown here is derived from an EMBL/GenBank/DDBJ whole genome shotgun (WGS) entry which is preliminary data.</text>
</comment>
<accession>A0ABR8KH22</accession>
<evidence type="ECO:0000313" key="2">
    <source>
        <dbReference type="Proteomes" id="UP000637383"/>
    </source>
</evidence>
<proteinExistence type="predicted"/>
<sequence length="134" mass="15064">MTNLSDYEMQLLIKLPFDIALMVNNYRTDIINAAEFWDEPPLAENYVPEFIEVYYGDAESPHIFIVNGELKDYSATNLPDSTKSISVLIDDQWAYIEIEGKVILNRLGGVVLPDVLVSPSTLINSVLVSPLSRN</sequence>
<organism evidence="1 2">
    <name type="scientific">Nostoc paludosum FACHB-159</name>
    <dbReference type="NCBI Taxonomy" id="2692908"/>
    <lineage>
        <taxon>Bacteria</taxon>
        <taxon>Bacillati</taxon>
        <taxon>Cyanobacteriota</taxon>
        <taxon>Cyanophyceae</taxon>
        <taxon>Nostocales</taxon>
        <taxon>Nostocaceae</taxon>
        <taxon>Nostoc</taxon>
    </lineage>
</organism>
<reference evidence="1 2" key="1">
    <citation type="journal article" date="2020" name="ISME J.">
        <title>Comparative genomics reveals insights into cyanobacterial evolution and habitat adaptation.</title>
        <authorList>
            <person name="Chen M.Y."/>
            <person name="Teng W.K."/>
            <person name="Zhao L."/>
            <person name="Hu C.X."/>
            <person name="Zhou Y.K."/>
            <person name="Han B.P."/>
            <person name="Song L.R."/>
            <person name="Shu W.S."/>
        </authorList>
    </citation>
    <scope>NUCLEOTIDE SEQUENCE [LARGE SCALE GENOMIC DNA]</scope>
    <source>
        <strain evidence="1 2">FACHB-159</strain>
    </source>
</reference>
<dbReference type="Proteomes" id="UP000637383">
    <property type="component" value="Unassembled WGS sequence"/>
</dbReference>
<dbReference type="RefSeq" id="WP_190957964.1">
    <property type="nucleotide sequence ID" value="NZ_JACJTU010000031.1"/>
</dbReference>
<dbReference type="EMBL" id="JACJTU010000031">
    <property type="protein sequence ID" value="MBD2737377.1"/>
    <property type="molecule type" value="Genomic_DNA"/>
</dbReference>
<protein>
    <submittedName>
        <fullName evidence="1">Uncharacterized protein</fullName>
    </submittedName>
</protein>